<name>A0A3A9WLP6_9ACTN</name>
<dbReference type="EMBL" id="RBDX01000017">
    <property type="protein sequence ID" value="RKN07077.1"/>
    <property type="molecule type" value="Genomic_DNA"/>
</dbReference>
<gene>
    <name evidence="2" type="ORF">D7318_26870</name>
    <name evidence="1" type="ORF">D7319_19925</name>
</gene>
<dbReference type="InterPro" id="IPR045999">
    <property type="entry name" value="DUF5955"/>
</dbReference>
<protein>
    <submittedName>
        <fullName evidence="1">Uncharacterized protein</fullName>
    </submittedName>
</protein>
<organism evidence="1 4">
    <name type="scientific">Streptomyces radicis</name>
    <dbReference type="NCBI Taxonomy" id="1750517"/>
    <lineage>
        <taxon>Bacteria</taxon>
        <taxon>Bacillati</taxon>
        <taxon>Actinomycetota</taxon>
        <taxon>Actinomycetes</taxon>
        <taxon>Kitasatosporales</taxon>
        <taxon>Streptomycetaceae</taxon>
        <taxon>Streptomyces</taxon>
    </lineage>
</organism>
<evidence type="ECO:0000313" key="4">
    <source>
        <dbReference type="Proteomes" id="UP000275024"/>
    </source>
</evidence>
<reference evidence="3 4" key="1">
    <citation type="submission" date="2018-09" db="EMBL/GenBank/DDBJ databases">
        <title>Streptomyces sp. nov. DS1-2, an endophytic actinomycete isolated from roots of Dendrobium scabrilingue.</title>
        <authorList>
            <person name="Kuncharoen N."/>
            <person name="Kudo T."/>
            <person name="Ohkuma M."/>
            <person name="Yuki M."/>
            <person name="Tanasupawat S."/>
        </authorList>
    </citation>
    <scope>NUCLEOTIDE SEQUENCE [LARGE SCALE GENOMIC DNA]</scope>
    <source>
        <strain evidence="1 4">AZ1-7</strain>
        <strain evidence="2 3">DS1-2</strain>
    </source>
</reference>
<comment type="caution">
    <text evidence="1">The sequence shown here is derived from an EMBL/GenBank/DDBJ whole genome shotgun (WGS) entry which is preliminary data.</text>
</comment>
<dbReference type="AlphaFoldDB" id="A0A3A9WLP6"/>
<dbReference type="Proteomes" id="UP000268652">
    <property type="component" value="Unassembled WGS sequence"/>
</dbReference>
<evidence type="ECO:0000313" key="1">
    <source>
        <dbReference type="EMBL" id="RKN07077.1"/>
    </source>
</evidence>
<sequence>MVRSVPSIGSDPRLLALRTALDRLRGDLRGCPAWLADREIAERELAALDATLADGVPETGALGESLLLIAAAIGSVSALAPGVHQLRKAVELFGVPHHRLRSGWPGSR</sequence>
<dbReference type="OrthoDB" id="4264214at2"/>
<dbReference type="Proteomes" id="UP000275024">
    <property type="component" value="Unassembled WGS sequence"/>
</dbReference>
<evidence type="ECO:0000313" key="3">
    <source>
        <dbReference type="Proteomes" id="UP000268652"/>
    </source>
</evidence>
<evidence type="ECO:0000313" key="2">
    <source>
        <dbReference type="EMBL" id="RKN15915.1"/>
    </source>
</evidence>
<keyword evidence="3" id="KW-1185">Reference proteome</keyword>
<proteinExistence type="predicted"/>
<accession>A0A3A9WLP6</accession>
<dbReference type="EMBL" id="RBDY01000030">
    <property type="protein sequence ID" value="RKN15915.1"/>
    <property type="molecule type" value="Genomic_DNA"/>
</dbReference>
<dbReference type="Pfam" id="PF19380">
    <property type="entry name" value="DUF5955"/>
    <property type="match status" value="1"/>
</dbReference>